<proteinExistence type="predicted"/>
<evidence type="ECO:0000313" key="2">
    <source>
        <dbReference type="Proteomes" id="UP000191285"/>
    </source>
</evidence>
<reference evidence="2" key="1">
    <citation type="journal article" date="2017" name="Nat. Microbiol.">
        <title>Global analysis of biosynthetic gene clusters reveals vast potential of secondary metabolite production in Penicillium species.</title>
        <authorList>
            <person name="Nielsen J.C."/>
            <person name="Grijseels S."/>
            <person name="Prigent S."/>
            <person name="Ji B."/>
            <person name="Dainat J."/>
            <person name="Nielsen K.F."/>
            <person name="Frisvad J.C."/>
            <person name="Workman M."/>
            <person name="Nielsen J."/>
        </authorList>
    </citation>
    <scope>NUCLEOTIDE SEQUENCE [LARGE SCALE GENOMIC DNA]</scope>
    <source>
        <strain evidence="2">IBT 24891</strain>
    </source>
</reference>
<sequence length="118" mass="13965">MARQSKNFIPVDYLVDAMLHIFKLKESEVAQIKMEELPYKQLLKRLQTQDDQDPLRPLLPMLEEKGYESYCRWQMHEKMPIHETNNLRRHLVGAPQLAECPPLSAELLQKFLTHVKLI</sequence>
<accession>A0A1V6SQE3</accession>
<dbReference type="Gene3D" id="3.40.50.720">
    <property type="entry name" value="NAD(P)-binding Rossmann-like Domain"/>
    <property type="match status" value="1"/>
</dbReference>
<evidence type="ECO:0000313" key="1">
    <source>
        <dbReference type="EMBL" id="OQE15914.1"/>
    </source>
</evidence>
<comment type="caution">
    <text evidence="1">The sequence shown here is derived from an EMBL/GenBank/DDBJ whole genome shotgun (WGS) entry which is preliminary data.</text>
</comment>
<dbReference type="EMBL" id="MLKD01000026">
    <property type="protein sequence ID" value="OQE15914.1"/>
    <property type="molecule type" value="Genomic_DNA"/>
</dbReference>
<keyword evidence="2" id="KW-1185">Reference proteome</keyword>
<gene>
    <name evidence="1" type="ORF">PENSTE_c026G01606</name>
</gene>
<dbReference type="Proteomes" id="UP000191285">
    <property type="component" value="Unassembled WGS sequence"/>
</dbReference>
<protein>
    <submittedName>
        <fullName evidence="1">Uncharacterized protein</fullName>
    </submittedName>
</protein>
<organism evidence="1 2">
    <name type="scientific">Penicillium steckii</name>
    <dbReference type="NCBI Taxonomy" id="303698"/>
    <lineage>
        <taxon>Eukaryota</taxon>
        <taxon>Fungi</taxon>
        <taxon>Dikarya</taxon>
        <taxon>Ascomycota</taxon>
        <taxon>Pezizomycotina</taxon>
        <taxon>Eurotiomycetes</taxon>
        <taxon>Eurotiomycetidae</taxon>
        <taxon>Eurotiales</taxon>
        <taxon>Aspergillaceae</taxon>
        <taxon>Penicillium</taxon>
    </lineage>
</organism>
<dbReference type="AlphaFoldDB" id="A0A1V6SQE3"/>
<dbReference type="OrthoDB" id="4524183at2759"/>
<name>A0A1V6SQE3_9EURO</name>
<dbReference type="STRING" id="303698.A0A1V6SQE3"/>